<reference evidence="2 3" key="1">
    <citation type="submission" date="2017-11" db="EMBL/GenBank/DDBJ databases">
        <title>De-novo sequencing of pomegranate (Punica granatum L.) genome.</title>
        <authorList>
            <person name="Akparov Z."/>
            <person name="Amiraslanov A."/>
            <person name="Hajiyeva S."/>
            <person name="Abbasov M."/>
            <person name="Kaur K."/>
            <person name="Hamwieh A."/>
            <person name="Solovyev V."/>
            <person name="Salamov A."/>
            <person name="Braich B."/>
            <person name="Kosarev P."/>
            <person name="Mahmoud A."/>
            <person name="Hajiyev E."/>
            <person name="Babayeva S."/>
            <person name="Izzatullayeva V."/>
            <person name="Mammadov A."/>
            <person name="Mammadov A."/>
            <person name="Sharifova S."/>
            <person name="Ojaghi J."/>
            <person name="Eynullazada K."/>
            <person name="Bayramov B."/>
            <person name="Abdulazimova A."/>
            <person name="Shahmuradov I."/>
        </authorList>
    </citation>
    <scope>NUCLEOTIDE SEQUENCE [LARGE SCALE GENOMIC DNA]</scope>
    <source>
        <strain evidence="3">cv. AG2017</strain>
        <tissue evidence="2">Leaf</tissue>
    </source>
</reference>
<evidence type="ECO:0000256" key="1">
    <source>
        <dbReference type="SAM" id="Phobius"/>
    </source>
</evidence>
<feature type="transmembrane region" description="Helical" evidence="1">
    <location>
        <begin position="29"/>
        <end position="52"/>
    </location>
</feature>
<dbReference type="Proteomes" id="UP000233551">
    <property type="component" value="Unassembled WGS sequence"/>
</dbReference>
<evidence type="ECO:0000313" key="3">
    <source>
        <dbReference type="Proteomes" id="UP000233551"/>
    </source>
</evidence>
<proteinExistence type="predicted"/>
<accession>A0A2I0ICF2</accession>
<feature type="non-terminal residue" evidence="2">
    <location>
        <position position="67"/>
    </location>
</feature>
<name>A0A2I0ICF2_PUNGR</name>
<dbReference type="AlphaFoldDB" id="A0A2I0ICF2"/>
<evidence type="ECO:0000313" key="2">
    <source>
        <dbReference type="EMBL" id="PKI41645.1"/>
    </source>
</evidence>
<comment type="caution">
    <text evidence="2">The sequence shown here is derived from an EMBL/GenBank/DDBJ whole genome shotgun (WGS) entry which is preliminary data.</text>
</comment>
<keyword evidence="3" id="KW-1185">Reference proteome</keyword>
<keyword evidence="1" id="KW-1133">Transmembrane helix</keyword>
<sequence>MAEEARVGGFNYWLISVPTLSRPILRHQIVPAAFPSLFCSLSLAPFSFFLIFTFPCNSLSLVAEEVQ</sequence>
<keyword evidence="1" id="KW-0812">Transmembrane</keyword>
<protein>
    <submittedName>
        <fullName evidence="2">Uncharacterized protein</fullName>
    </submittedName>
</protein>
<dbReference type="EMBL" id="PGOL01003331">
    <property type="protein sequence ID" value="PKI41645.1"/>
    <property type="molecule type" value="Genomic_DNA"/>
</dbReference>
<keyword evidence="1" id="KW-0472">Membrane</keyword>
<organism evidence="2 3">
    <name type="scientific">Punica granatum</name>
    <name type="common">Pomegranate</name>
    <dbReference type="NCBI Taxonomy" id="22663"/>
    <lineage>
        <taxon>Eukaryota</taxon>
        <taxon>Viridiplantae</taxon>
        <taxon>Streptophyta</taxon>
        <taxon>Embryophyta</taxon>
        <taxon>Tracheophyta</taxon>
        <taxon>Spermatophyta</taxon>
        <taxon>Magnoliopsida</taxon>
        <taxon>eudicotyledons</taxon>
        <taxon>Gunneridae</taxon>
        <taxon>Pentapetalae</taxon>
        <taxon>rosids</taxon>
        <taxon>malvids</taxon>
        <taxon>Myrtales</taxon>
        <taxon>Lythraceae</taxon>
        <taxon>Punica</taxon>
    </lineage>
</organism>
<gene>
    <name evidence="2" type="ORF">CRG98_037952</name>
</gene>